<dbReference type="PANTHER" id="PTHR34301">
    <property type="entry name" value="DNA-BINDING PROTEIN-RELATED"/>
    <property type="match status" value="1"/>
</dbReference>
<dbReference type="EMBL" id="CADIKH010000042">
    <property type="protein sequence ID" value="CAB3769698.1"/>
    <property type="molecule type" value="Genomic_DNA"/>
</dbReference>
<dbReference type="RefSeq" id="WP_175231191.1">
    <property type="nucleotide sequence ID" value="NZ_CADIKH010000042.1"/>
</dbReference>
<accession>A0A6J5ESZ5</accession>
<dbReference type="PANTHER" id="PTHR34301:SF8">
    <property type="entry name" value="ATPASE DOMAIN-CONTAINING PROTEIN"/>
    <property type="match status" value="1"/>
</dbReference>
<evidence type="ECO:0000313" key="1">
    <source>
        <dbReference type="EMBL" id="CAB3769698.1"/>
    </source>
</evidence>
<keyword evidence="2" id="KW-1185">Reference proteome</keyword>
<evidence type="ECO:0008006" key="3">
    <source>
        <dbReference type="Google" id="ProtNLM"/>
    </source>
</evidence>
<name>A0A6J5ESZ5_9BURK</name>
<dbReference type="Proteomes" id="UP000494363">
    <property type="component" value="Unassembled WGS sequence"/>
</dbReference>
<sequence length="388" mass="43035">MRKQEKDGIDLWHFARPELAQAYLSAFALGLTSARGLFARRRMGKTEFLCKDLLPAAAEQNYLVAYTNLWDTTTPDIAIVSALVEALEPRGLRAVLTALGKPVRKLKASAKLPGGAEGSVEAELAQLDVDSATTLRAALRQLDQRKRPLLLVIDEAQVLARAEHSTFTHALRAALDIRKDRIKVVFAGSSETTLRDMFARSSEPFYNWAPLEPFPLLGDEFVAFTIDLMNSLARHTMTLEEGRKAFETLHRTPEFFKRFVERFMLYQTQGVASALEQTKETVFSDTHFLQQWRSASPADQAVLTLVASGDSDLHSAAGLARLGALLGKPATRNTAGHALHRLQDANVVARLDRGHYRIEDEAYGEWIRQSTAGNLRNALAAPVKKKSN</sequence>
<protein>
    <recommendedName>
        <fullName evidence="3">AAA+ ATPase domain-containing protein</fullName>
    </recommendedName>
</protein>
<organism evidence="1 2">
    <name type="scientific">Paraburkholderia humisilvae</name>
    <dbReference type="NCBI Taxonomy" id="627669"/>
    <lineage>
        <taxon>Bacteria</taxon>
        <taxon>Pseudomonadati</taxon>
        <taxon>Pseudomonadota</taxon>
        <taxon>Betaproteobacteria</taxon>
        <taxon>Burkholderiales</taxon>
        <taxon>Burkholderiaceae</taxon>
        <taxon>Paraburkholderia</taxon>
    </lineage>
</organism>
<dbReference type="SUPFAM" id="SSF52540">
    <property type="entry name" value="P-loop containing nucleoside triphosphate hydrolases"/>
    <property type="match status" value="1"/>
</dbReference>
<dbReference type="InterPro" id="IPR027417">
    <property type="entry name" value="P-loop_NTPase"/>
</dbReference>
<gene>
    <name evidence="1" type="ORF">LMG29542_06184</name>
</gene>
<dbReference type="AlphaFoldDB" id="A0A6J5ESZ5"/>
<dbReference type="Gene3D" id="3.40.50.300">
    <property type="entry name" value="P-loop containing nucleotide triphosphate hydrolases"/>
    <property type="match status" value="1"/>
</dbReference>
<proteinExistence type="predicted"/>
<evidence type="ECO:0000313" key="2">
    <source>
        <dbReference type="Proteomes" id="UP000494363"/>
    </source>
</evidence>
<reference evidence="1 2" key="1">
    <citation type="submission" date="2020-04" db="EMBL/GenBank/DDBJ databases">
        <authorList>
            <person name="De Canck E."/>
        </authorList>
    </citation>
    <scope>NUCLEOTIDE SEQUENCE [LARGE SCALE GENOMIC DNA]</scope>
    <source>
        <strain evidence="1 2">LMG 29542</strain>
    </source>
</reference>